<dbReference type="EMBL" id="CAJVPP010000790">
    <property type="protein sequence ID" value="CAG8512197.1"/>
    <property type="molecule type" value="Genomic_DNA"/>
</dbReference>
<comment type="caution">
    <text evidence="1">The sequence shown here is derived from an EMBL/GenBank/DDBJ whole genome shotgun (WGS) entry which is preliminary data.</text>
</comment>
<proteinExistence type="predicted"/>
<keyword evidence="2" id="KW-1185">Reference proteome</keyword>
<name>A0A9N9F6C1_FUNMO</name>
<protein>
    <submittedName>
        <fullName evidence="1">5698_t:CDS:1</fullName>
    </submittedName>
</protein>
<reference evidence="1" key="1">
    <citation type="submission" date="2021-06" db="EMBL/GenBank/DDBJ databases">
        <authorList>
            <person name="Kallberg Y."/>
            <person name="Tangrot J."/>
            <person name="Rosling A."/>
        </authorList>
    </citation>
    <scope>NUCLEOTIDE SEQUENCE</scope>
    <source>
        <strain evidence="1">87-6 pot B 2015</strain>
    </source>
</reference>
<accession>A0A9N9F6C1</accession>
<dbReference type="AlphaFoldDB" id="A0A9N9F6C1"/>
<sequence length="94" mass="10659">MLCVFSAIRYVTEANTVTANSSNFTSVTNGIIAYNGPANNNPIFISFTSFDKQMDSGYVYFINGKFVWNKKPNNGPQELQEVFVNRELYKIDQD</sequence>
<evidence type="ECO:0000313" key="2">
    <source>
        <dbReference type="Proteomes" id="UP000789375"/>
    </source>
</evidence>
<dbReference type="Proteomes" id="UP000789375">
    <property type="component" value="Unassembled WGS sequence"/>
</dbReference>
<gene>
    <name evidence="1" type="ORF">FMOSSE_LOCUS4595</name>
</gene>
<evidence type="ECO:0000313" key="1">
    <source>
        <dbReference type="EMBL" id="CAG8512197.1"/>
    </source>
</evidence>
<organism evidence="1 2">
    <name type="scientific">Funneliformis mosseae</name>
    <name type="common">Endomycorrhizal fungus</name>
    <name type="synonym">Glomus mosseae</name>
    <dbReference type="NCBI Taxonomy" id="27381"/>
    <lineage>
        <taxon>Eukaryota</taxon>
        <taxon>Fungi</taxon>
        <taxon>Fungi incertae sedis</taxon>
        <taxon>Mucoromycota</taxon>
        <taxon>Glomeromycotina</taxon>
        <taxon>Glomeromycetes</taxon>
        <taxon>Glomerales</taxon>
        <taxon>Glomeraceae</taxon>
        <taxon>Funneliformis</taxon>
    </lineage>
</organism>